<dbReference type="OrthoDB" id="1166507at2759"/>
<feature type="region of interest" description="Disordered" evidence="1">
    <location>
        <begin position="1"/>
        <end position="64"/>
    </location>
</feature>
<feature type="compositionally biased region" description="Acidic residues" evidence="1">
    <location>
        <begin position="14"/>
        <end position="29"/>
    </location>
</feature>
<dbReference type="InParanoid" id="A0A2P5ERL2"/>
<feature type="compositionally biased region" description="Low complexity" evidence="1">
    <location>
        <begin position="1"/>
        <end position="13"/>
    </location>
</feature>
<evidence type="ECO:0000256" key="1">
    <source>
        <dbReference type="SAM" id="MobiDB-lite"/>
    </source>
</evidence>
<gene>
    <name evidence="2" type="ORF">TorRG33x02_159950</name>
</gene>
<keyword evidence="3" id="KW-1185">Reference proteome</keyword>
<evidence type="ECO:0000313" key="2">
    <source>
        <dbReference type="EMBL" id="PON88166.1"/>
    </source>
</evidence>
<dbReference type="Proteomes" id="UP000237000">
    <property type="component" value="Unassembled WGS sequence"/>
</dbReference>
<proteinExistence type="predicted"/>
<name>A0A2P5ERL2_TREOI</name>
<comment type="caution">
    <text evidence="2">The sequence shown here is derived from an EMBL/GenBank/DDBJ whole genome shotgun (WGS) entry which is preliminary data.</text>
</comment>
<organism evidence="2 3">
    <name type="scientific">Trema orientale</name>
    <name type="common">Charcoal tree</name>
    <name type="synonym">Celtis orientalis</name>
    <dbReference type="NCBI Taxonomy" id="63057"/>
    <lineage>
        <taxon>Eukaryota</taxon>
        <taxon>Viridiplantae</taxon>
        <taxon>Streptophyta</taxon>
        <taxon>Embryophyta</taxon>
        <taxon>Tracheophyta</taxon>
        <taxon>Spermatophyta</taxon>
        <taxon>Magnoliopsida</taxon>
        <taxon>eudicotyledons</taxon>
        <taxon>Gunneridae</taxon>
        <taxon>Pentapetalae</taxon>
        <taxon>rosids</taxon>
        <taxon>fabids</taxon>
        <taxon>Rosales</taxon>
        <taxon>Cannabaceae</taxon>
        <taxon>Trema</taxon>
    </lineage>
</organism>
<dbReference type="EMBL" id="JXTC01000108">
    <property type="protein sequence ID" value="PON88166.1"/>
    <property type="molecule type" value="Genomic_DNA"/>
</dbReference>
<dbReference type="AlphaFoldDB" id="A0A2P5ERL2"/>
<reference evidence="3" key="1">
    <citation type="submission" date="2016-06" db="EMBL/GenBank/DDBJ databases">
        <title>Parallel loss of symbiosis genes in relatives of nitrogen-fixing non-legume Parasponia.</title>
        <authorList>
            <person name="Van Velzen R."/>
            <person name="Holmer R."/>
            <person name="Bu F."/>
            <person name="Rutten L."/>
            <person name="Van Zeijl A."/>
            <person name="Liu W."/>
            <person name="Santuari L."/>
            <person name="Cao Q."/>
            <person name="Sharma T."/>
            <person name="Shen D."/>
            <person name="Roswanjaya Y."/>
            <person name="Wardhani T."/>
            <person name="Kalhor M.S."/>
            <person name="Jansen J."/>
            <person name="Van den Hoogen J."/>
            <person name="Gungor B."/>
            <person name="Hartog M."/>
            <person name="Hontelez J."/>
            <person name="Verver J."/>
            <person name="Yang W.-C."/>
            <person name="Schijlen E."/>
            <person name="Repin R."/>
            <person name="Schilthuizen M."/>
            <person name="Schranz E."/>
            <person name="Heidstra R."/>
            <person name="Miyata K."/>
            <person name="Fedorova E."/>
            <person name="Kohlen W."/>
            <person name="Bisseling T."/>
            <person name="Smit S."/>
            <person name="Geurts R."/>
        </authorList>
    </citation>
    <scope>NUCLEOTIDE SEQUENCE [LARGE SCALE GENOMIC DNA]</scope>
    <source>
        <strain evidence="3">cv. RG33-2</strain>
    </source>
</reference>
<evidence type="ECO:0000313" key="3">
    <source>
        <dbReference type="Proteomes" id="UP000237000"/>
    </source>
</evidence>
<feature type="non-terminal residue" evidence="2">
    <location>
        <position position="1"/>
    </location>
</feature>
<accession>A0A2P5ERL2</accession>
<sequence>IRQPPRRVQQEEQQWADDEDVEEWEEMDDPTINRGRFRRGYGNREARMGRPRRDNDLGGIKVKIPSFQGKNDPEAYLEWEKRMEIVFDCHNYSEIKKVKLQLNSLTILLFGGINC</sequence>
<protein>
    <submittedName>
        <fullName evidence="2">Uncharacterized protein</fullName>
    </submittedName>
</protein>
<feature type="compositionally biased region" description="Basic and acidic residues" evidence="1">
    <location>
        <begin position="42"/>
        <end position="56"/>
    </location>
</feature>